<dbReference type="RefSeq" id="WP_052654356.1">
    <property type="nucleotide sequence ID" value="NZ_CP011518.2"/>
</dbReference>
<proteinExistence type="predicted"/>
<dbReference type="Proteomes" id="UP000035050">
    <property type="component" value="Plasmid pPO70-1"/>
</dbReference>
<keyword evidence="1" id="KW-0614">Plasmid</keyword>
<name>A0A0G3IDV1_9BURK</name>
<organism evidence="1 2">
    <name type="scientific">Pandoraea oxalativorans</name>
    <dbReference type="NCBI Taxonomy" id="573737"/>
    <lineage>
        <taxon>Bacteria</taxon>
        <taxon>Pseudomonadati</taxon>
        <taxon>Pseudomonadota</taxon>
        <taxon>Betaproteobacteria</taxon>
        <taxon>Burkholderiales</taxon>
        <taxon>Burkholderiaceae</taxon>
        <taxon>Pandoraea</taxon>
    </lineage>
</organism>
<reference evidence="1" key="1">
    <citation type="submission" date="2016-06" db="EMBL/GenBank/DDBJ databases">
        <title>Pandoraea oxalativorans DSM 23570 Genome Sequencing.</title>
        <authorList>
            <person name="Ee R."/>
            <person name="Lim Y.-L."/>
            <person name="Yong D."/>
            <person name="Yin W.-F."/>
            <person name="Chan K.-G."/>
        </authorList>
    </citation>
    <scope>NUCLEOTIDE SEQUENCE</scope>
    <source>
        <strain evidence="1">DSM 23570</strain>
        <plasmid evidence="1">pPO70-1</plasmid>
    </source>
</reference>
<geneLocation type="plasmid" evidence="1 2">
    <name>pPO70-1</name>
</geneLocation>
<gene>
    <name evidence="1" type="ORF">MB84_28800</name>
</gene>
<dbReference type="AlphaFoldDB" id="A0A0G3IDV1"/>
<evidence type="ECO:0000313" key="2">
    <source>
        <dbReference type="Proteomes" id="UP000035050"/>
    </source>
</evidence>
<dbReference type="EMBL" id="CP011518">
    <property type="protein sequence ID" value="AKK24793.1"/>
    <property type="molecule type" value="Genomic_DNA"/>
</dbReference>
<dbReference type="PATRIC" id="fig|573737.6.peg.5708"/>
<accession>A0A0G3IDV1</accession>
<dbReference type="KEGG" id="pox:MB84_28800"/>
<sequence>MPMHLGQVTSPVTQSNVGTENVAPVRALDDVVFTIYHDGEDTPITVRDFEEARTATSLEALNPKVTFWKILARDVLPVATRVTRALVFCLLHPDAPDARQKALRFFTDLMTYAHRADQGQFVYHEMNAETVTICLAGVDAAPLTLGVLLTETAKRATENLRDIPDPTYDELAQLLVAGGCTKDPDFALASTPQKTALGKLALQSTYTALAEALAPKKNVSLQLVGLGEGGQKTPKKLEKYHELEESKEAEDSKKPKPSAGRAELADLRTLGFFRQGENNYARAYAEFRGPKGAIGAWFVITDKLHCVRVEHQSAL</sequence>
<keyword evidence="2" id="KW-1185">Reference proteome</keyword>
<protein>
    <submittedName>
        <fullName evidence="1">Uncharacterized protein</fullName>
    </submittedName>
</protein>
<evidence type="ECO:0000313" key="1">
    <source>
        <dbReference type="EMBL" id="AKK24793.1"/>
    </source>
</evidence>